<organism evidence="1 2">
    <name type="scientific">Novipirellula artificiosorum</name>
    <dbReference type="NCBI Taxonomy" id="2528016"/>
    <lineage>
        <taxon>Bacteria</taxon>
        <taxon>Pseudomonadati</taxon>
        <taxon>Planctomycetota</taxon>
        <taxon>Planctomycetia</taxon>
        <taxon>Pirellulales</taxon>
        <taxon>Pirellulaceae</taxon>
        <taxon>Novipirellula</taxon>
    </lineage>
</organism>
<protein>
    <submittedName>
        <fullName evidence="1">Uncharacterized protein</fullName>
    </submittedName>
</protein>
<sequence>MPLYEVEQYEIHSTKYRVIADSPADAIAQVLDGEADQIDDSMEFIEVADDIGLPLDEYDELAEKISKLGVPVDEHFIPSIRSISAVNVTGEGTPTTEAER</sequence>
<keyword evidence="2" id="KW-1185">Reference proteome</keyword>
<dbReference type="Proteomes" id="UP000319143">
    <property type="component" value="Unassembled WGS sequence"/>
</dbReference>
<name>A0A5C6DZ00_9BACT</name>
<dbReference type="AlphaFoldDB" id="A0A5C6DZ00"/>
<comment type="caution">
    <text evidence="1">The sequence shown here is derived from an EMBL/GenBank/DDBJ whole genome shotgun (WGS) entry which is preliminary data.</text>
</comment>
<evidence type="ECO:0000313" key="1">
    <source>
        <dbReference type="EMBL" id="TWU41868.1"/>
    </source>
</evidence>
<evidence type="ECO:0000313" key="2">
    <source>
        <dbReference type="Proteomes" id="UP000319143"/>
    </source>
</evidence>
<proteinExistence type="predicted"/>
<accession>A0A5C6DZ00</accession>
<dbReference type="RefSeq" id="WP_146524028.1">
    <property type="nucleotide sequence ID" value="NZ_SJPV01000001.1"/>
</dbReference>
<dbReference type="OrthoDB" id="9876069at2"/>
<dbReference type="EMBL" id="SJPV01000001">
    <property type="protein sequence ID" value="TWU41868.1"/>
    <property type="molecule type" value="Genomic_DNA"/>
</dbReference>
<reference evidence="1 2" key="1">
    <citation type="submission" date="2019-02" db="EMBL/GenBank/DDBJ databases">
        <title>Deep-cultivation of Planctomycetes and their phenomic and genomic characterization uncovers novel biology.</title>
        <authorList>
            <person name="Wiegand S."/>
            <person name="Jogler M."/>
            <person name="Boedeker C."/>
            <person name="Pinto D."/>
            <person name="Vollmers J."/>
            <person name="Rivas-Marin E."/>
            <person name="Kohn T."/>
            <person name="Peeters S.H."/>
            <person name="Heuer A."/>
            <person name="Rast P."/>
            <person name="Oberbeckmann S."/>
            <person name="Bunk B."/>
            <person name="Jeske O."/>
            <person name="Meyerdierks A."/>
            <person name="Storesund J.E."/>
            <person name="Kallscheuer N."/>
            <person name="Luecker S."/>
            <person name="Lage O.M."/>
            <person name="Pohl T."/>
            <person name="Merkel B.J."/>
            <person name="Hornburger P."/>
            <person name="Mueller R.-W."/>
            <person name="Bruemmer F."/>
            <person name="Labrenz M."/>
            <person name="Spormann A.M."/>
            <person name="Op Den Camp H."/>
            <person name="Overmann J."/>
            <person name="Amann R."/>
            <person name="Jetten M.S.M."/>
            <person name="Mascher T."/>
            <person name="Medema M.H."/>
            <person name="Devos D.P."/>
            <person name="Kaster A.-K."/>
            <person name="Ovreas L."/>
            <person name="Rohde M."/>
            <person name="Galperin M.Y."/>
            <person name="Jogler C."/>
        </authorList>
    </citation>
    <scope>NUCLEOTIDE SEQUENCE [LARGE SCALE GENOMIC DNA]</scope>
    <source>
        <strain evidence="1 2">Poly41</strain>
    </source>
</reference>
<gene>
    <name evidence="1" type="ORF">Poly41_01610</name>
</gene>